<dbReference type="GO" id="GO:0071541">
    <property type="term" value="C:eukaryotic translation initiation factor 3 complex, eIF3m"/>
    <property type="evidence" value="ECO:0007669"/>
    <property type="project" value="TreeGrafter"/>
</dbReference>
<dbReference type="EMBL" id="GL349488">
    <property type="protein sequence ID" value="KNC54300.1"/>
    <property type="molecule type" value="Genomic_DNA"/>
</dbReference>
<reference evidence="7 8" key="1">
    <citation type="submission" date="2010-05" db="EMBL/GenBank/DDBJ databases">
        <title>The Genome Sequence of Thecamonas trahens ATCC 50062.</title>
        <authorList>
            <consortium name="The Broad Institute Genome Sequencing Platform"/>
            <person name="Russ C."/>
            <person name="Cuomo C."/>
            <person name="Shea T."/>
            <person name="Young S.K."/>
            <person name="Zeng Q."/>
            <person name="Koehrsen M."/>
            <person name="Haas B."/>
            <person name="Borodovsky M."/>
            <person name="Guigo R."/>
            <person name="Alvarado L."/>
            <person name="Berlin A."/>
            <person name="Bochicchio J."/>
            <person name="Borenstein D."/>
            <person name="Chapman S."/>
            <person name="Chen Z."/>
            <person name="Freedman E."/>
            <person name="Gellesch M."/>
            <person name="Goldberg J."/>
            <person name="Griggs A."/>
            <person name="Gujja S."/>
            <person name="Heilman E."/>
            <person name="Heiman D."/>
            <person name="Hepburn T."/>
            <person name="Howarth C."/>
            <person name="Jen D."/>
            <person name="Larson L."/>
            <person name="Mehta T."/>
            <person name="Park D."/>
            <person name="Pearson M."/>
            <person name="Roberts A."/>
            <person name="Saif S."/>
            <person name="Shenoy N."/>
            <person name="Sisk P."/>
            <person name="Stolte C."/>
            <person name="Sykes S."/>
            <person name="Thomson T."/>
            <person name="Walk T."/>
            <person name="White J."/>
            <person name="Yandava C."/>
            <person name="Burger G."/>
            <person name="Gray M.W."/>
            <person name="Holland P.W.H."/>
            <person name="King N."/>
            <person name="Lang F.B.F."/>
            <person name="Roger A.J."/>
            <person name="Ruiz-Trillo I."/>
            <person name="Lander E."/>
            <person name="Nusbaum C."/>
        </authorList>
    </citation>
    <scope>NUCLEOTIDE SEQUENCE [LARGE SCALE GENOMIC DNA]</scope>
    <source>
        <strain evidence="7 8">ATCC 50062</strain>
    </source>
</reference>
<dbReference type="GO" id="GO:0003743">
    <property type="term" value="F:translation initiation factor activity"/>
    <property type="evidence" value="ECO:0007669"/>
    <property type="project" value="UniProtKB-KW"/>
</dbReference>
<organism evidence="7 8">
    <name type="scientific">Thecamonas trahens ATCC 50062</name>
    <dbReference type="NCBI Taxonomy" id="461836"/>
    <lineage>
        <taxon>Eukaryota</taxon>
        <taxon>Apusozoa</taxon>
        <taxon>Apusomonadida</taxon>
        <taxon>Apusomonadidae</taxon>
        <taxon>Thecamonas</taxon>
    </lineage>
</organism>
<dbReference type="Pfam" id="PF22591">
    <property type="entry name" value="eIF3a_PCI_TPR-like"/>
    <property type="match status" value="1"/>
</dbReference>
<dbReference type="Gene3D" id="4.10.860.10">
    <property type="entry name" value="UVR domain"/>
    <property type="match status" value="1"/>
</dbReference>
<evidence type="ECO:0000313" key="8">
    <source>
        <dbReference type="Proteomes" id="UP000054408"/>
    </source>
</evidence>
<dbReference type="Proteomes" id="UP000054408">
    <property type="component" value="Unassembled WGS sequence"/>
</dbReference>
<evidence type="ECO:0000313" key="7">
    <source>
        <dbReference type="EMBL" id="KNC54300.1"/>
    </source>
</evidence>
<dbReference type="AlphaFoldDB" id="A0A0L0DPV9"/>
<evidence type="ECO:0000256" key="3">
    <source>
        <dbReference type="ARBA" id="ARBA00022884"/>
    </source>
</evidence>
<dbReference type="InterPro" id="IPR054711">
    <property type="entry name" value="eIF3a_PCI_TPR-like"/>
</dbReference>
<dbReference type="GO" id="GO:0003729">
    <property type="term" value="F:mRNA binding"/>
    <property type="evidence" value="ECO:0007669"/>
    <property type="project" value="TreeGrafter"/>
</dbReference>
<dbReference type="PANTHER" id="PTHR14005:SF0">
    <property type="entry name" value="EUKARYOTIC TRANSLATION INITIATION FACTOR 3 SUBUNIT A"/>
    <property type="match status" value="1"/>
</dbReference>
<feature type="region of interest" description="Disordered" evidence="5">
    <location>
        <begin position="508"/>
        <end position="535"/>
    </location>
</feature>
<keyword evidence="3" id="KW-0694">RNA-binding</keyword>
<sequence length="732" mass="84348">MMLFIKLCVEQRRAAEMKDGLHQYKTLTQYVKLASLDRVMKYLLSYTEEKVVEAQAKLAEALTSDSGEFLPEDPLEKQLVISSGDSLSKRLERVIVKPWLRFEYDAYRAILDILRNKITMEVMYHNLARMAFDFCKRYELKSDFRRFCDTLHSHLKSIVQYQEDNKNSPNAVKLNAEDGESLRLHMETRFVQLSTAMELGSWQKAFETVEELYRLMEMSPRPIAPQMMAAYYERVALLCWHADYKVMHTYAALKVFTLYQKHNRSMTQETVARMASSLLVGALSIPLSENSRTQAIVTTLEGSSDKSVRLGQLLHTSSLPTRDQLVAEIIERGIVELAAPELAELYPALVADFEPLSKFERLEPILAYVRAQPHLANYAVGLEEVAFMLLLEELAQVYSVVQLSTLTKLAITLDAARLEDLACESVRLGRVSLTINHVEQTLTFKSGFMHDTTLASHLVDLASSLSKASKMIAPREQERAELAQRVATVAAASVRNEHRMLLKRKAEIQARQEKEEAERKAAREARERAAAEEKERIARETAERLEADKLERERKKEEKVKAERERKRLEELKAEMEAKGVEIDDDGEVIDRKTLLDKYVTQISKEKNTMAERTESLFRRMDHLERYRREVEGPLIQDAFEKQSVTNASLYNAAKDEYKAKHRAEHDSMLELKALRTDPMVVKLTDAFYTRVLAKRREAHADEYDRVEAFIAGETRKREREAKARAKRRAER</sequence>
<dbReference type="STRING" id="461836.A0A0L0DPV9"/>
<dbReference type="PANTHER" id="PTHR14005">
    <property type="entry name" value="EUKARYOTIC TRANSLATION INITIATION FACTOR 3, THETA SUBUNIT"/>
    <property type="match status" value="1"/>
</dbReference>
<dbReference type="InterPro" id="IPR000717">
    <property type="entry name" value="PCI_dom"/>
</dbReference>
<evidence type="ECO:0000256" key="2">
    <source>
        <dbReference type="ARBA" id="ARBA00022540"/>
    </source>
</evidence>
<dbReference type="GO" id="GO:0071540">
    <property type="term" value="C:eukaryotic translation initiation factor 3 complex, eIF3e"/>
    <property type="evidence" value="ECO:0007669"/>
    <property type="project" value="TreeGrafter"/>
</dbReference>
<gene>
    <name evidence="7" type="ORF">AMSG_12339</name>
</gene>
<accession>A0A0L0DPV9</accession>
<dbReference type="GO" id="GO:0002188">
    <property type="term" value="P:translation reinitiation"/>
    <property type="evidence" value="ECO:0007669"/>
    <property type="project" value="TreeGrafter"/>
</dbReference>
<dbReference type="GO" id="GO:0001732">
    <property type="term" value="P:formation of cytoplasmic translation initiation complex"/>
    <property type="evidence" value="ECO:0007669"/>
    <property type="project" value="TreeGrafter"/>
</dbReference>
<dbReference type="Gene3D" id="1.25.40.860">
    <property type="match status" value="2"/>
</dbReference>
<evidence type="ECO:0000256" key="4">
    <source>
        <dbReference type="ARBA" id="ARBA00022917"/>
    </source>
</evidence>
<dbReference type="InterPro" id="IPR027512">
    <property type="entry name" value="EIF3A"/>
</dbReference>
<dbReference type="OMA" id="EHITNKR"/>
<dbReference type="RefSeq" id="XP_013753822.1">
    <property type="nucleotide sequence ID" value="XM_013898368.1"/>
</dbReference>
<feature type="domain" description="PCI" evidence="6">
    <location>
        <begin position="271"/>
        <end position="449"/>
    </location>
</feature>
<keyword evidence="2" id="KW-0396">Initiation factor</keyword>
<keyword evidence="1" id="KW-0963">Cytoplasm</keyword>
<proteinExistence type="predicted"/>
<protein>
    <recommendedName>
        <fullName evidence="6">PCI domain-containing protein</fullName>
    </recommendedName>
</protein>
<dbReference type="GeneID" id="25570253"/>
<evidence type="ECO:0000259" key="6">
    <source>
        <dbReference type="PROSITE" id="PS50250"/>
    </source>
</evidence>
<dbReference type="OrthoDB" id="18884at2759"/>
<dbReference type="GO" id="GO:0043614">
    <property type="term" value="C:multi-eIF complex"/>
    <property type="evidence" value="ECO:0007669"/>
    <property type="project" value="TreeGrafter"/>
</dbReference>
<evidence type="ECO:0000256" key="5">
    <source>
        <dbReference type="SAM" id="MobiDB-lite"/>
    </source>
</evidence>
<keyword evidence="4" id="KW-0648">Protein biosynthesis</keyword>
<evidence type="ECO:0000256" key="1">
    <source>
        <dbReference type="ARBA" id="ARBA00022490"/>
    </source>
</evidence>
<keyword evidence="8" id="KW-1185">Reference proteome</keyword>
<dbReference type="PROSITE" id="PS50250">
    <property type="entry name" value="PCI"/>
    <property type="match status" value="1"/>
</dbReference>
<dbReference type="eggNOG" id="KOG2072">
    <property type="taxonomic scope" value="Eukaryota"/>
</dbReference>
<name>A0A0L0DPV9_THETB</name>